<proteinExistence type="predicted"/>
<dbReference type="HOGENOM" id="CLU_551836_0_0_5"/>
<dbReference type="InterPro" id="IPR036914">
    <property type="entry name" value="MGS-like_dom_sf"/>
</dbReference>
<name>V5SB78_9HYPH</name>
<feature type="domain" description="MGS-like" evidence="1">
    <location>
        <begin position="15"/>
        <end position="170"/>
    </location>
</feature>
<dbReference type="PANTHER" id="PTHR32027">
    <property type="entry name" value="CYTOSINE DEAMINASE"/>
    <property type="match status" value="1"/>
</dbReference>
<dbReference type="EMBL" id="CP006912">
    <property type="protein sequence ID" value="AHB48136.1"/>
    <property type="molecule type" value="Genomic_DNA"/>
</dbReference>
<organism evidence="2 3">
    <name type="scientific">Hyphomicrobium nitrativorans NL23</name>
    <dbReference type="NCBI Taxonomy" id="1029756"/>
    <lineage>
        <taxon>Bacteria</taxon>
        <taxon>Pseudomonadati</taxon>
        <taxon>Pseudomonadota</taxon>
        <taxon>Alphaproteobacteria</taxon>
        <taxon>Hyphomicrobiales</taxon>
        <taxon>Hyphomicrobiaceae</taxon>
        <taxon>Hyphomicrobium</taxon>
    </lineage>
</organism>
<dbReference type="InterPro" id="IPR011607">
    <property type="entry name" value="MGS-like_dom"/>
</dbReference>
<keyword evidence="3" id="KW-1185">Reference proteome</keyword>
<dbReference type="InterPro" id="IPR032466">
    <property type="entry name" value="Metal_Hydrolase"/>
</dbReference>
<dbReference type="Gene3D" id="3.20.20.140">
    <property type="entry name" value="Metal-dependent hydrolases"/>
    <property type="match status" value="1"/>
</dbReference>
<dbReference type="SMART" id="SM00851">
    <property type="entry name" value="MGS"/>
    <property type="match status" value="1"/>
</dbReference>
<dbReference type="SUPFAM" id="SSF52335">
    <property type="entry name" value="Methylglyoxal synthase-like"/>
    <property type="match status" value="1"/>
</dbReference>
<evidence type="ECO:0000313" key="3">
    <source>
        <dbReference type="Proteomes" id="UP000018542"/>
    </source>
</evidence>
<sequence>MSNNAISLELLAFNLKLLGRQRRKNILISAGRREDKKRMLAAVRRILTLDVELYATPGTYRFFKENGIDSTEIHKITDGRSPNILSFLKANRFDLVINVLTGDEDYDEGSDARLIRKLSIENGIPLITDADVGIATLEQIIIDAERGTYRYRLADDSEPWNLRLRFLAAAEKHGGLANHHAHFDKAYLITHENLRLSQVDMQKKWELYRYLKENYTHDDLVERISRGLEMMIQQGVTYCRTMVDADSTVGLLPIKAAMDVKKRYADRIHFEVGVQPLQGVLDPASFAQYAEACELADYCGGLPSRDRPTPEKHLDVILSLAKKLGKPVDVHIDQENNPLENETELLAEKTIEHGMQGRVFGVHAISLSAKEDREQDRIIEKVREADLGIIICPSAALSMKQLPMSGPLHNSIAPYVKLRDAGVRCYLGVDNVHDLFMPMVDGDIWTECRMLMEATRFYDIDAVAEWACAKPITAMAGLSAMDEAAPAKKRAAGV</sequence>
<dbReference type="GO" id="GO:0016814">
    <property type="term" value="F:hydrolase activity, acting on carbon-nitrogen (but not peptide) bonds, in cyclic amidines"/>
    <property type="evidence" value="ECO:0007669"/>
    <property type="project" value="TreeGrafter"/>
</dbReference>
<dbReference type="InterPro" id="IPR006680">
    <property type="entry name" value="Amidohydro-rel"/>
</dbReference>
<dbReference type="Pfam" id="PF01979">
    <property type="entry name" value="Amidohydro_1"/>
    <property type="match status" value="1"/>
</dbReference>
<reference evidence="2 3" key="1">
    <citation type="journal article" date="2014" name="Genome Announc.">
        <title>Complete Genome Sequence of Hyphomicrobium nitrativorans Strain NL23, a Denitrifying Bacterium Isolated from Biofilm of a Methanol-Fed Denitrification System Treating Seawater at the Montreal Biodome.</title>
        <authorList>
            <person name="Martineau C."/>
            <person name="Villeneuve C."/>
            <person name="Mauffrey F."/>
            <person name="Villemur R."/>
        </authorList>
    </citation>
    <scope>NUCLEOTIDE SEQUENCE [LARGE SCALE GENOMIC DNA]</scope>
    <source>
        <strain evidence="2">NL23</strain>
    </source>
</reference>
<evidence type="ECO:0000259" key="1">
    <source>
        <dbReference type="PROSITE" id="PS51855"/>
    </source>
</evidence>
<keyword evidence="2" id="KW-0378">Hydrolase</keyword>
<dbReference type="PATRIC" id="fig|1029756.8.peg.1394"/>
<evidence type="ECO:0000313" key="2">
    <source>
        <dbReference type="EMBL" id="AHB48136.1"/>
    </source>
</evidence>
<dbReference type="RefSeq" id="WP_023786723.1">
    <property type="nucleotide sequence ID" value="NC_022997.1"/>
</dbReference>
<dbReference type="Pfam" id="PF02142">
    <property type="entry name" value="MGS"/>
    <property type="match status" value="1"/>
</dbReference>
<dbReference type="Gene3D" id="3.40.50.1380">
    <property type="entry name" value="Methylglyoxal synthase-like domain"/>
    <property type="match status" value="1"/>
</dbReference>
<dbReference type="NCBIfam" id="NF005365">
    <property type="entry name" value="PRK06886.1"/>
    <property type="match status" value="1"/>
</dbReference>
<dbReference type="AlphaFoldDB" id="V5SB78"/>
<dbReference type="STRING" id="1029756.W911_06650"/>
<dbReference type="OrthoDB" id="9815027at2"/>
<protein>
    <submittedName>
        <fullName evidence="2">Hydrolase</fullName>
    </submittedName>
</protein>
<accession>V5SB78</accession>
<dbReference type="PANTHER" id="PTHR32027:SF9">
    <property type="entry name" value="BLL3847 PROTEIN"/>
    <property type="match status" value="1"/>
</dbReference>
<gene>
    <name evidence="2" type="ORF">W911_06650</name>
</gene>
<dbReference type="InterPro" id="IPR052349">
    <property type="entry name" value="Metallo-hydrolase_Enzymes"/>
</dbReference>
<dbReference type="Proteomes" id="UP000018542">
    <property type="component" value="Chromosome"/>
</dbReference>
<dbReference type="KEGG" id="hni:W911_06650"/>
<dbReference type="SUPFAM" id="SSF51556">
    <property type="entry name" value="Metallo-dependent hydrolases"/>
    <property type="match status" value="1"/>
</dbReference>
<dbReference type="PROSITE" id="PS51855">
    <property type="entry name" value="MGS"/>
    <property type="match status" value="1"/>
</dbReference>